<dbReference type="GO" id="GO:0005524">
    <property type="term" value="F:ATP binding"/>
    <property type="evidence" value="ECO:0007669"/>
    <property type="project" value="UniProtKB-KW"/>
</dbReference>
<dbReference type="AlphaFoldDB" id="A0A6J5WNA6"/>
<dbReference type="PROSITE" id="PS51192">
    <property type="entry name" value="HELICASE_ATP_BIND_1"/>
    <property type="match status" value="1"/>
</dbReference>
<dbReference type="PANTHER" id="PTHR47961:SF13">
    <property type="entry name" value="ACTIVATING SIGNAL COINTEGRATOR 1 COMPLEX SUBUNIT 3"/>
    <property type="match status" value="1"/>
</dbReference>
<evidence type="ECO:0000256" key="1">
    <source>
        <dbReference type="ARBA" id="ARBA00022741"/>
    </source>
</evidence>
<evidence type="ECO:0000256" key="5">
    <source>
        <dbReference type="SAM" id="Phobius"/>
    </source>
</evidence>
<evidence type="ECO:0000259" key="6">
    <source>
        <dbReference type="PROSITE" id="PS51192"/>
    </source>
</evidence>
<reference evidence="8" key="1">
    <citation type="journal article" date="2020" name="Genome Biol.">
        <title>Gamete binning: chromosome-level and haplotype-resolved genome assembly enabled by high-throughput single-cell sequencing of gamete genomes.</title>
        <authorList>
            <person name="Campoy J.A."/>
            <person name="Sun H."/>
            <person name="Goel M."/>
            <person name="Jiao W.-B."/>
            <person name="Folz-Donahue K."/>
            <person name="Wang N."/>
            <person name="Rubio M."/>
            <person name="Liu C."/>
            <person name="Kukat C."/>
            <person name="Ruiz D."/>
            <person name="Huettel B."/>
            <person name="Schneeberger K."/>
        </authorList>
    </citation>
    <scope>NUCLEOTIDE SEQUENCE [LARGE SCALE GENOMIC DNA]</scope>
    <source>
        <strain evidence="8">cv. Rojo Pasion</strain>
    </source>
</reference>
<evidence type="ECO:0000313" key="8">
    <source>
        <dbReference type="Proteomes" id="UP000507245"/>
    </source>
</evidence>
<dbReference type="OrthoDB" id="5575at2759"/>
<keyword evidence="4" id="KW-0067">ATP-binding</keyword>
<name>A0A6J5WNA6_PRUAR</name>
<dbReference type="PANTHER" id="PTHR47961">
    <property type="entry name" value="DNA POLYMERASE THETA, PUTATIVE (AFU_ORTHOLOGUE AFUA_1G05260)-RELATED"/>
    <property type="match status" value="1"/>
</dbReference>
<dbReference type="SUPFAM" id="SSF52540">
    <property type="entry name" value="P-loop containing nucleoside triphosphate hydrolases"/>
    <property type="match status" value="1"/>
</dbReference>
<dbReference type="InterPro" id="IPR027417">
    <property type="entry name" value="P-loop_NTPase"/>
</dbReference>
<dbReference type="InterPro" id="IPR014001">
    <property type="entry name" value="Helicase_ATP-bd"/>
</dbReference>
<feature type="transmembrane region" description="Helical" evidence="5">
    <location>
        <begin position="6"/>
        <end position="27"/>
    </location>
</feature>
<evidence type="ECO:0000256" key="2">
    <source>
        <dbReference type="ARBA" id="ARBA00022801"/>
    </source>
</evidence>
<organism evidence="7 8">
    <name type="scientific">Prunus armeniaca</name>
    <name type="common">Apricot</name>
    <name type="synonym">Armeniaca vulgaris</name>
    <dbReference type="NCBI Taxonomy" id="36596"/>
    <lineage>
        <taxon>Eukaryota</taxon>
        <taxon>Viridiplantae</taxon>
        <taxon>Streptophyta</taxon>
        <taxon>Embryophyta</taxon>
        <taxon>Tracheophyta</taxon>
        <taxon>Spermatophyta</taxon>
        <taxon>Magnoliopsida</taxon>
        <taxon>eudicotyledons</taxon>
        <taxon>Gunneridae</taxon>
        <taxon>Pentapetalae</taxon>
        <taxon>rosids</taxon>
        <taxon>fabids</taxon>
        <taxon>Rosales</taxon>
        <taxon>Rosaceae</taxon>
        <taxon>Amygdaloideae</taxon>
        <taxon>Amygdaleae</taxon>
        <taxon>Prunus</taxon>
    </lineage>
</organism>
<dbReference type="EMBL" id="CAEKKB010000003">
    <property type="protein sequence ID" value="CAB4303170.1"/>
    <property type="molecule type" value="Genomic_DNA"/>
</dbReference>
<protein>
    <recommendedName>
        <fullName evidence="6">Helicase ATP-binding domain-containing protein</fullName>
    </recommendedName>
</protein>
<keyword evidence="2" id="KW-0378">Hydrolase</keyword>
<sequence>MPPYLIAIAVNCFGVPAGGCYLLFATAGKIGIFSNKRAQGCSHPIRPFKAKEEAGEAPEILLLCCDVTYWSCCMSSSFDWFFFVPTSSSFSLQSSSSCLSLIRCSHGHDLLDVAHTKDLTSILELTVPAGWKANAKEADKVVNQLQSTAISSGGERAASSSDSESAFSVADWTALQRRMIVTTPEKWDVIIRKSSDMSLSMSVKLLIIYEVHLLNDDRGPVIEALVVRTWRQLQLMLMKVGEVESTQTMIRIVGLSATLPNYLEVAQFLRVNPEAGLFFFDSSYRPVPLAQQYIGISEQNFTARIELQNEICYKKVFESLRQGYQAMGDFKEADEKFRSRPRVAIRGSTPL</sequence>
<keyword evidence="5" id="KW-1133">Transmembrane helix</keyword>
<dbReference type="Pfam" id="PF00270">
    <property type="entry name" value="DEAD"/>
    <property type="match status" value="1"/>
</dbReference>
<keyword evidence="1" id="KW-0547">Nucleotide-binding</keyword>
<keyword evidence="3" id="KW-0347">Helicase</keyword>
<evidence type="ECO:0000256" key="4">
    <source>
        <dbReference type="ARBA" id="ARBA00022840"/>
    </source>
</evidence>
<feature type="domain" description="Helicase ATP-binding" evidence="6">
    <location>
        <begin position="176"/>
        <end position="277"/>
    </location>
</feature>
<dbReference type="InterPro" id="IPR050474">
    <property type="entry name" value="Hel308_SKI2-like"/>
</dbReference>
<evidence type="ECO:0000256" key="3">
    <source>
        <dbReference type="ARBA" id="ARBA00022806"/>
    </source>
</evidence>
<accession>A0A6J5WNA6</accession>
<keyword evidence="5" id="KW-0812">Transmembrane</keyword>
<dbReference type="Proteomes" id="UP000507245">
    <property type="component" value="Unassembled WGS sequence"/>
</dbReference>
<dbReference type="GO" id="GO:0016787">
    <property type="term" value="F:hydrolase activity"/>
    <property type="evidence" value="ECO:0007669"/>
    <property type="project" value="UniProtKB-KW"/>
</dbReference>
<dbReference type="GO" id="GO:0003676">
    <property type="term" value="F:nucleic acid binding"/>
    <property type="evidence" value="ECO:0007669"/>
    <property type="project" value="InterPro"/>
</dbReference>
<dbReference type="Gene3D" id="3.40.50.300">
    <property type="entry name" value="P-loop containing nucleotide triphosphate hydrolases"/>
    <property type="match status" value="1"/>
</dbReference>
<gene>
    <name evidence="7" type="ORF">ORAREDHAP_LOCUS19194</name>
</gene>
<keyword evidence="8" id="KW-1185">Reference proteome</keyword>
<proteinExistence type="predicted"/>
<dbReference type="InterPro" id="IPR011545">
    <property type="entry name" value="DEAD/DEAH_box_helicase_dom"/>
</dbReference>
<evidence type="ECO:0000313" key="7">
    <source>
        <dbReference type="EMBL" id="CAB4303170.1"/>
    </source>
</evidence>
<dbReference type="GO" id="GO:0004386">
    <property type="term" value="F:helicase activity"/>
    <property type="evidence" value="ECO:0007669"/>
    <property type="project" value="UniProtKB-KW"/>
</dbReference>
<keyword evidence="5" id="KW-0472">Membrane</keyword>